<dbReference type="FunFam" id="3.30.1060.10:FF:000004">
    <property type="entry name" value="Peptide methionine sulfoxide reductase A5"/>
    <property type="match status" value="1"/>
</dbReference>
<dbReference type="SUPFAM" id="SSF55068">
    <property type="entry name" value="Peptide methionine sulfoxide reductase"/>
    <property type="match status" value="1"/>
</dbReference>
<evidence type="ECO:0000313" key="8">
    <source>
        <dbReference type="EMBL" id="KAG8237984.1"/>
    </source>
</evidence>
<accession>A0A8K0KMF4</accession>
<comment type="similarity">
    <text evidence="1">Belongs to the MsrA Met sulfoxide reductase family.</text>
</comment>
<dbReference type="NCBIfam" id="TIGR00401">
    <property type="entry name" value="msrA"/>
    <property type="match status" value="1"/>
</dbReference>
<dbReference type="Pfam" id="PF20939">
    <property type="entry name" value="MsrA_helical"/>
    <property type="match status" value="1"/>
</dbReference>
<proteinExistence type="inferred from homology"/>
<dbReference type="InterPro" id="IPR050162">
    <property type="entry name" value="MsrA_MetSO_reductase"/>
</dbReference>
<dbReference type="GO" id="GO:0034599">
    <property type="term" value="P:cellular response to oxidative stress"/>
    <property type="evidence" value="ECO:0007669"/>
    <property type="project" value="TreeGrafter"/>
</dbReference>
<evidence type="ECO:0000256" key="1">
    <source>
        <dbReference type="ARBA" id="ARBA00005591"/>
    </source>
</evidence>
<evidence type="ECO:0000259" key="7">
    <source>
        <dbReference type="Pfam" id="PF20939"/>
    </source>
</evidence>
<evidence type="ECO:0000256" key="4">
    <source>
        <dbReference type="ARBA" id="ARBA00030273"/>
    </source>
</evidence>
<evidence type="ECO:0000256" key="3">
    <source>
        <dbReference type="ARBA" id="ARBA00023002"/>
    </source>
</evidence>
<dbReference type="EMBL" id="KZ309257">
    <property type="protein sequence ID" value="KAG8237984.1"/>
    <property type="molecule type" value="Genomic_DNA"/>
</dbReference>
<dbReference type="OrthoDB" id="77405at2759"/>
<dbReference type="Proteomes" id="UP000792457">
    <property type="component" value="Unassembled WGS sequence"/>
</dbReference>
<feature type="domain" description="Peptide methionine sulphoxide reductase MsrA" evidence="6">
    <location>
        <begin position="19"/>
        <end position="151"/>
    </location>
</feature>
<comment type="caution">
    <text evidence="8">The sequence shown here is derived from an EMBL/GenBank/DDBJ whole genome shotgun (WGS) entry which is preliminary data.</text>
</comment>
<evidence type="ECO:0000256" key="2">
    <source>
        <dbReference type="ARBA" id="ARBA00012502"/>
    </source>
</evidence>
<dbReference type="EC" id="1.8.4.11" evidence="2"/>
<sequence length="222" mass="25286">MVSVAMGSFMHDVDVETKKATFAMGCFWEPDVLFGSYKGVIRTRVGYTGGTKKNPTYKSLGDHTEAIDVDYDPVAVKFEELLDVFWNNHDPSARMTRQYSSFIYYHDDDQKKSAESSLQERKAKGCVLTQIVPASEFYEAEGYHQKYRLQQHPWLVEAIGLVRNDQNSLVRSHVAARLNGYVFGRGGKEALEADIVRLGLNDEIAKYVRQYYVKFEGRGLVC</sequence>
<dbReference type="Gene3D" id="3.30.1060.10">
    <property type="entry name" value="Peptide methionine sulphoxide reductase MsrA"/>
    <property type="match status" value="1"/>
</dbReference>
<protein>
    <recommendedName>
        <fullName evidence="2">peptide-methionine (S)-S-oxide reductase</fullName>
        <ecNumber evidence="2">1.8.4.11</ecNumber>
    </recommendedName>
    <alternativeName>
        <fullName evidence="5">Peptide-methionine (S)-S-oxide reductase</fullName>
    </alternativeName>
    <alternativeName>
        <fullName evidence="4">Protein-methionine-S-oxide reductase</fullName>
    </alternativeName>
</protein>
<dbReference type="GO" id="GO:0005737">
    <property type="term" value="C:cytoplasm"/>
    <property type="evidence" value="ECO:0007669"/>
    <property type="project" value="TreeGrafter"/>
</dbReference>
<dbReference type="AlphaFoldDB" id="A0A8K0KMF4"/>
<dbReference type="HAMAP" id="MF_01401">
    <property type="entry name" value="MsrA"/>
    <property type="match status" value="1"/>
</dbReference>
<reference evidence="8" key="2">
    <citation type="submission" date="2017-10" db="EMBL/GenBank/DDBJ databases">
        <title>Ladona fulva Genome sequencing and assembly.</title>
        <authorList>
            <person name="Murali S."/>
            <person name="Richards S."/>
            <person name="Bandaranaike D."/>
            <person name="Bellair M."/>
            <person name="Blankenburg K."/>
            <person name="Chao H."/>
            <person name="Dinh H."/>
            <person name="Doddapaneni H."/>
            <person name="Dugan-Rocha S."/>
            <person name="Elkadiri S."/>
            <person name="Gnanaolivu R."/>
            <person name="Hernandez B."/>
            <person name="Skinner E."/>
            <person name="Javaid M."/>
            <person name="Lee S."/>
            <person name="Li M."/>
            <person name="Ming W."/>
            <person name="Munidasa M."/>
            <person name="Muniz J."/>
            <person name="Nguyen L."/>
            <person name="Hughes D."/>
            <person name="Osuji N."/>
            <person name="Pu L.-L."/>
            <person name="Puazo M."/>
            <person name="Qu C."/>
            <person name="Quiroz J."/>
            <person name="Raj R."/>
            <person name="Weissenberger G."/>
            <person name="Xin Y."/>
            <person name="Zou X."/>
            <person name="Han Y."/>
            <person name="Worley K."/>
            <person name="Muzny D."/>
            <person name="Gibbs R."/>
        </authorList>
    </citation>
    <scope>NUCLEOTIDE SEQUENCE</scope>
    <source>
        <strain evidence="8">Sampled in the wild</strain>
    </source>
</reference>
<dbReference type="InterPro" id="IPR002569">
    <property type="entry name" value="Met_Sox_Rdtase_MsrA_dom"/>
</dbReference>
<evidence type="ECO:0000256" key="5">
    <source>
        <dbReference type="ARBA" id="ARBA00030643"/>
    </source>
</evidence>
<organism evidence="8 9">
    <name type="scientific">Ladona fulva</name>
    <name type="common">Scarce chaser dragonfly</name>
    <name type="synonym">Libellula fulva</name>
    <dbReference type="NCBI Taxonomy" id="123851"/>
    <lineage>
        <taxon>Eukaryota</taxon>
        <taxon>Metazoa</taxon>
        <taxon>Ecdysozoa</taxon>
        <taxon>Arthropoda</taxon>
        <taxon>Hexapoda</taxon>
        <taxon>Insecta</taxon>
        <taxon>Pterygota</taxon>
        <taxon>Palaeoptera</taxon>
        <taxon>Odonata</taxon>
        <taxon>Epiprocta</taxon>
        <taxon>Anisoptera</taxon>
        <taxon>Libelluloidea</taxon>
        <taxon>Libellulidae</taxon>
        <taxon>Ladona</taxon>
    </lineage>
</organism>
<feature type="domain" description="Selenoprotein methionine sulfoxide reductase A helical" evidence="7">
    <location>
        <begin position="167"/>
        <end position="201"/>
    </location>
</feature>
<dbReference type="PANTHER" id="PTHR42799:SF13">
    <property type="entry name" value="PEPTIDE METHIONINE SULFOXIDE REDUCTASE"/>
    <property type="match status" value="1"/>
</dbReference>
<name>A0A8K0KMF4_LADFU</name>
<dbReference type="GO" id="GO:0008113">
    <property type="term" value="F:peptide-methionine (S)-S-oxide reductase activity"/>
    <property type="evidence" value="ECO:0007669"/>
    <property type="project" value="UniProtKB-EC"/>
</dbReference>
<dbReference type="PANTHER" id="PTHR42799">
    <property type="entry name" value="MITOCHONDRIAL PEPTIDE METHIONINE SULFOXIDE REDUCTASE"/>
    <property type="match status" value="1"/>
</dbReference>
<evidence type="ECO:0000259" key="6">
    <source>
        <dbReference type="Pfam" id="PF01625"/>
    </source>
</evidence>
<dbReference type="InterPro" id="IPR036509">
    <property type="entry name" value="Met_Sox_Rdtase_MsrA_sf"/>
</dbReference>
<dbReference type="InterPro" id="IPR049006">
    <property type="entry name" value="MsrA_helical"/>
</dbReference>
<dbReference type="Pfam" id="PF01625">
    <property type="entry name" value="PMSR"/>
    <property type="match status" value="1"/>
</dbReference>
<gene>
    <name evidence="8" type="ORF">J437_LFUL018009</name>
</gene>
<keyword evidence="9" id="KW-1185">Reference proteome</keyword>
<evidence type="ECO:0000313" key="9">
    <source>
        <dbReference type="Proteomes" id="UP000792457"/>
    </source>
</evidence>
<reference evidence="8" key="1">
    <citation type="submission" date="2013-04" db="EMBL/GenBank/DDBJ databases">
        <authorList>
            <person name="Qu J."/>
            <person name="Murali S.C."/>
            <person name="Bandaranaike D."/>
            <person name="Bellair M."/>
            <person name="Blankenburg K."/>
            <person name="Chao H."/>
            <person name="Dinh H."/>
            <person name="Doddapaneni H."/>
            <person name="Downs B."/>
            <person name="Dugan-Rocha S."/>
            <person name="Elkadiri S."/>
            <person name="Gnanaolivu R.D."/>
            <person name="Hernandez B."/>
            <person name="Javaid M."/>
            <person name="Jayaseelan J.C."/>
            <person name="Lee S."/>
            <person name="Li M."/>
            <person name="Ming W."/>
            <person name="Munidasa M."/>
            <person name="Muniz J."/>
            <person name="Nguyen L."/>
            <person name="Ongeri F."/>
            <person name="Osuji N."/>
            <person name="Pu L.-L."/>
            <person name="Puazo M."/>
            <person name="Qu C."/>
            <person name="Quiroz J."/>
            <person name="Raj R."/>
            <person name="Weissenberger G."/>
            <person name="Xin Y."/>
            <person name="Zou X."/>
            <person name="Han Y."/>
            <person name="Richards S."/>
            <person name="Worley K."/>
            <person name="Muzny D."/>
            <person name="Gibbs R."/>
        </authorList>
    </citation>
    <scope>NUCLEOTIDE SEQUENCE</scope>
    <source>
        <strain evidence="8">Sampled in the wild</strain>
    </source>
</reference>
<keyword evidence="3" id="KW-0560">Oxidoreductase</keyword>